<feature type="region of interest" description="Disordered" evidence="1">
    <location>
        <begin position="44"/>
        <end position="65"/>
    </location>
</feature>
<accession>A0AAW2Y117</accession>
<reference evidence="2" key="2">
    <citation type="journal article" date="2024" name="Plant">
        <title>Genomic evolution and insights into agronomic trait innovations of Sesamum species.</title>
        <authorList>
            <person name="Miao H."/>
            <person name="Wang L."/>
            <person name="Qu L."/>
            <person name="Liu H."/>
            <person name="Sun Y."/>
            <person name="Le M."/>
            <person name="Wang Q."/>
            <person name="Wei S."/>
            <person name="Zheng Y."/>
            <person name="Lin W."/>
            <person name="Duan Y."/>
            <person name="Cao H."/>
            <person name="Xiong S."/>
            <person name="Wang X."/>
            <person name="Wei L."/>
            <person name="Li C."/>
            <person name="Ma Q."/>
            <person name="Ju M."/>
            <person name="Zhao R."/>
            <person name="Li G."/>
            <person name="Mu C."/>
            <person name="Tian Q."/>
            <person name="Mei H."/>
            <person name="Zhang T."/>
            <person name="Gao T."/>
            <person name="Zhang H."/>
        </authorList>
    </citation>
    <scope>NUCLEOTIDE SEQUENCE</scope>
    <source>
        <strain evidence="2">KEN1</strain>
    </source>
</reference>
<evidence type="ECO:0000313" key="2">
    <source>
        <dbReference type="EMBL" id="KAL0459426.1"/>
    </source>
</evidence>
<comment type="caution">
    <text evidence="2">The sequence shown here is derived from an EMBL/GenBank/DDBJ whole genome shotgun (WGS) entry which is preliminary data.</text>
</comment>
<gene>
    <name evidence="2" type="ORF">Slati_0569800</name>
</gene>
<organism evidence="2">
    <name type="scientific">Sesamum latifolium</name>
    <dbReference type="NCBI Taxonomy" id="2727402"/>
    <lineage>
        <taxon>Eukaryota</taxon>
        <taxon>Viridiplantae</taxon>
        <taxon>Streptophyta</taxon>
        <taxon>Embryophyta</taxon>
        <taxon>Tracheophyta</taxon>
        <taxon>Spermatophyta</taxon>
        <taxon>Magnoliopsida</taxon>
        <taxon>eudicotyledons</taxon>
        <taxon>Gunneridae</taxon>
        <taxon>Pentapetalae</taxon>
        <taxon>asterids</taxon>
        <taxon>lamiids</taxon>
        <taxon>Lamiales</taxon>
        <taxon>Pedaliaceae</taxon>
        <taxon>Sesamum</taxon>
    </lineage>
</organism>
<name>A0AAW2Y117_9LAMI</name>
<dbReference type="EMBL" id="JACGWN010000002">
    <property type="protein sequence ID" value="KAL0459426.1"/>
    <property type="molecule type" value="Genomic_DNA"/>
</dbReference>
<reference evidence="2" key="1">
    <citation type="submission" date="2020-06" db="EMBL/GenBank/DDBJ databases">
        <authorList>
            <person name="Li T."/>
            <person name="Hu X."/>
            <person name="Zhang T."/>
            <person name="Song X."/>
            <person name="Zhang H."/>
            <person name="Dai N."/>
            <person name="Sheng W."/>
            <person name="Hou X."/>
            <person name="Wei L."/>
        </authorList>
    </citation>
    <scope>NUCLEOTIDE SEQUENCE</scope>
    <source>
        <strain evidence="2">KEN1</strain>
        <tissue evidence="2">Leaf</tissue>
    </source>
</reference>
<proteinExistence type="predicted"/>
<sequence length="125" mass="13972">MSKIPITQSSMQDIGWVGEALEPALQLYKWARPTEVPMKEEVSVVPSHSQTLTPSSISSGHVEHENSACGTAEDLFVPRTLLHKEECGCRELSQTRGIFHIVEETPGRTFSEDTNIKQHNSRPQM</sequence>
<evidence type="ECO:0000256" key="1">
    <source>
        <dbReference type="SAM" id="MobiDB-lite"/>
    </source>
</evidence>
<dbReference type="AlphaFoldDB" id="A0AAW2Y117"/>
<protein>
    <submittedName>
        <fullName evidence="2">Uncharacterized protein</fullName>
    </submittedName>
</protein>
<feature type="compositionally biased region" description="Polar residues" evidence="1">
    <location>
        <begin position="46"/>
        <end position="59"/>
    </location>
</feature>